<organism evidence="4 6">
    <name type="scientific">Corallococcus coralloides</name>
    <name type="common">Myxococcus coralloides</name>
    <dbReference type="NCBI Taxonomy" id="184914"/>
    <lineage>
        <taxon>Bacteria</taxon>
        <taxon>Pseudomonadati</taxon>
        <taxon>Myxococcota</taxon>
        <taxon>Myxococcia</taxon>
        <taxon>Myxococcales</taxon>
        <taxon>Cystobacterineae</taxon>
        <taxon>Myxococcaceae</taxon>
        <taxon>Corallococcus</taxon>
    </lineage>
</organism>
<dbReference type="InterPro" id="IPR024473">
    <property type="entry name" value="Transposases_IS4_N"/>
</dbReference>
<evidence type="ECO:0008006" key="7">
    <source>
        <dbReference type="Google" id="ProtNLM"/>
    </source>
</evidence>
<dbReference type="NCBIfam" id="NF033592">
    <property type="entry name" value="transpos_IS4_1"/>
    <property type="match status" value="1"/>
</dbReference>
<dbReference type="Proteomes" id="UP000288758">
    <property type="component" value="Chromosome"/>
</dbReference>
<reference evidence="4 6" key="1">
    <citation type="submission" date="2018-12" db="EMBL/GenBank/DDBJ databases">
        <title>Complete Genome Sequence of the Corallopyronin A producing Myxobacterium Corallococcus coralloides B035.</title>
        <authorList>
            <person name="Bouhired S.M."/>
            <person name="Rupp O."/>
            <person name="Blom J."/>
            <person name="Schaeberle T.F."/>
            <person name="Kehraus S."/>
            <person name="Schiefer A."/>
            <person name="Pfarr K."/>
            <person name="Goesmann A."/>
            <person name="Hoerauf A."/>
            <person name="Koenig G.M."/>
        </authorList>
    </citation>
    <scope>NUCLEOTIDE SEQUENCE [LARGE SCALE GENOMIC DNA]</scope>
    <source>
        <strain evidence="4 6">B035</strain>
    </source>
</reference>
<dbReference type="EMBL" id="CP034669">
    <property type="protein sequence ID" value="QAT87990.1"/>
    <property type="molecule type" value="Genomic_DNA"/>
</dbReference>
<dbReference type="InterPro" id="IPR047952">
    <property type="entry name" value="Transpos_IS4"/>
</dbReference>
<dbReference type="EMBL" id="CP034669">
    <property type="protein sequence ID" value="QAT89206.1"/>
    <property type="molecule type" value="Genomic_DNA"/>
</dbReference>
<proteinExistence type="predicted"/>
<evidence type="ECO:0000313" key="6">
    <source>
        <dbReference type="Proteomes" id="UP000288758"/>
    </source>
</evidence>
<sequence length="449" mass="50521">MGLAQAVQGAALVAPEQFDRFRQHIDPVWVEEAVVATGFASLRRRRLPADQVVWLVVGMALMRNESIERVATLLNVALPAGTGLKPVAPSALTQARQRLGDEPMEYLFNTTASHWAHRSAKAHPWRKLAVYALDGTTVRVPDSPDNWEQFGGNPGNGIRAGSAYPTVRAVALMAARSHLVAAGSFGPYATGEVTLAAELWSQLPENSVAIVDRNFTAVRDLLEIATGAKNRHWLVRAKAHMKPVRVEKLGPNDELVELPVTRHMRASSSKPMPEAVRMRAIRYQRPGFRAGVLLTSLLDSKKYPAEEIVQLYHERWEIELGYDEIKTHLLDRQEAIRSRTPQGVRQEVWGILLAYNLVRVEMERAADEAGVEPTRISFVNALSLIRTAWLVWSTPPLAPGRIPEHLLDLRRHLGLLLLPERRSQRRYPRVVKIKMSNYDKKWVKRPRPN</sequence>
<protein>
    <recommendedName>
        <fullName evidence="7">Transposase</fullName>
    </recommendedName>
</protein>
<evidence type="ECO:0000259" key="1">
    <source>
        <dbReference type="Pfam" id="PF01609"/>
    </source>
</evidence>
<dbReference type="InterPro" id="IPR012337">
    <property type="entry name" value="RNaseH-like_sf"/>
</dbReference>
<accession>A0A410S3K4</accession>
<dbReference type="AlphaFoldDB" id="A0A410S3K4"/>
<feature type="domain" description="Transposase IS4 N-terminal" evidence="2">
    <location>
        <begin position="16"/>
        <end position="109"/>
    </location>
</feature>
<evidence type="ECO:0000259" key="2">
    <source>
        <dbReference type="Pfam" id="PF13006"/>
    </source>
</evidence>
<dbReference type="RefSeq" id="WP_128799237.1">
    <property type="nucleotide sequence ID" value="NZ_CP034669.1"/>
</dbReference>
<dbReference type="GO" id="GO:0003677">
    <property type="term" value="F:DNA binding"/>
    <property type="evidence" value="ECO:0007669"/>
    <property type="project" value="InterPro"/>
</dbReference>
<dbReference type="EMBL" id="CP034669">
    <property type="protein sequence ID" value="QAT88769.1"/>
    <property type="molecule type" value="Genomic_DNA"/>
</dbReference>
<feature type="domain" description="Transposase IS4-like" evidence="1">
    <location>
        <begin position="128"/>
        <end position="357"/>
    </location>
</feature>
<evidence type="ECO:0000313" key="4">
    <source>
        <dbReference type="EMBL" id="QAT88769.1"/>
    </source>
</evidence>
<dbReference type="PANTHER" id="PTHR37529:SF1">
    <property type="entry name" value="TRANSPOSASE INSG FOR INSERTION SEQUENCE ELEMENT IS4-RELATED"/>
    <property type="match status" value="1"/>
</dbReference>
<dbReference type="InterPro" id="IPR002559">
    <property type="entry name" value="Transposase_11"/>
</dbReference>
<name>A0A410S3K4_CORCK</name>
<evidence type="ECO:0000313" key="5">
    <source>
        <dbReference type="EMBL" id="QAT89206.1"/>
    </source>
</evidence>
<dbReference type="PANTHER" id="PTHR37529">
    <property type="entry name" value="TRANSPOSASE INSG FOR INSERTION SEQUENCE ELEMENT IS4-RELATED"/>
    <property type="match status" value="1"/>
</dbReference>
<evidence type="ECO:0000313" key="3">
    <source>
        <dbReference type="EMBL" id="QAT87990.1"/>
    </source>
</evidence>
<gene>
    <name evidence="3" type="ORF">EJ065_6461</name>
    <name evidence="4" type="ORF">EJ065_7244</name>
    <name evidence="5" type="ORF">EJ065_7691</name>
</gene>
<dbReference type="GO" id="GO:0004803">
    <property type="term" value="F:transposase activity"/>
    <property type="evidence" value="ECO:0007669"/>
    <property type="project" value="InterPro"/>
</dbReference>
<dbReference type="Pfam" id="PF01609">
    <property type="entry name" value="DDE_Tnp_1"/>
    <property type="match status" value="1"/>
</dbReference>
<dbReference type="SUPFAM" id="SSF53098">
    <property type="entry name" value="Ribonuclease H-like"/>
    <property type="match status" value="1"/>
</dbReference>
<dbReference type="Pfam" id="PF13006">
    <property type="entry name" value="Nterm_IS4"/>
    <property type="match status" value="1"/>
</dbReference>
<dbReference type="GO" id="GO:0006313">
    <property type="term" value="P:DNA transposition"/>
    <property type="evidence" value="ECO:0007669"/>
    <property type="project" value="InterPro"/>
</dbReference>